<evidence type="ECO:0000313" key="1">
    <source>
        <dbReference type="EMBL" id="RNB81946.1"/>
    </source>
</evidence>
<organism evidence="1 2">
    <name type="scientific">Brevibacillus panacihumi</name>
    <dbReference type="NCBI Taxonomy" id="497735"/>
    <lineage>
        <taxon>Bacteria</taxon>
        <taxon>Bacillati</taxon>
        <taxon>Bacillota</taxon>
        <taxon>Bacilli</taxon>
        <taxon>Bacillales</taxon>
        <taxon>Paenibacillaceae</taxon>
        <taxon>Brevibacillus</taxon>
    </lineage>
</organism>
<sequence>MKFSYILNGIGWADVHIECEGKTYYFGPSYLSEPLVDLVEGLLHVIPGCVPEDARRQVSTFCWNYEPVGSEWRISLHDHSHLRIHVAEYDDIDAKTGGPKLVFDRVCDLREIVSEVVKALESIILKHGFVGYRQTWYTRQDFPISGYLRLKHYLQKGTKYPTEEAKEDGYIEYERSSLKDELRALQSLLDGMDE</sequence>
<dbReference type="RefSeq" id="WP_122912771.1">
    <property type="nucleotide sequence ID" value="NZ_RHHT01000011.1"/>
</dbReference>
<accession>A0A3M8D1I9</accession>
<comment type="caution">
    <text evidence="1">The sequence shown here is derived from an EMBL/GenBank/DDBJ whole genome shotgun (WGS) entry which is preliminary data.</text>
</comment>
<dbReference type="AlphaFoldDB" id="A0A3M8D1I9"/>
<name>A0A3M8D1I9_9BACL</name>
<protein>
    <submittedName>
        <fullName evidence="1">Uncharacterized protein</fullName>
    </submittedName>
</protein>
<dbReference type="EMBL" id="RHHT01000011">
    <property type="protein sequence ID" value="RNB81946.1"/>
    <property type="molecule type" value="Genomic_DNA"/>
</dbReference>
<reference evidence="1 2" key="1">
    <citation type="submission" date="2018-10" db="EMBL/GenBank/DDBJ databases">
        <title>Phylogenomics of Brevibacillus.</title>
        <authorList>
            <person name="Dunlap C."/>
        </authorList>
    </citation>
    <scope>NUCLEOTIDE SEQUENCE [LARGE SCALE GENOMIC DNA]</scope>
    <source>
        <strain evidence="1 2">JCM 15085</strain>
    </source>
</reference>
<evidence type="ECO:0000313" key="2">
    <source>
        <dbReference type="Proteomes" id="UP000281915"/>
    </source>
</evidence>
<dbReference type="Proteomes" id="UP000281915">
    <property type="component" value="Unassembled WGS sequence"/>
</dbReference>
<proteinExistence type="predicted"/>
<gene>
    <name evidence="1" type="ORF">EDM58_07440</name>
</gene>